<reference evidence="1 2" key="1">
    <citation type="submission" date="2016-08" db="EMBL/GenBank/DDBJ databases">
        <title>Genome sequencing of Paenibacillus sp. TI45-13ar, isolated from Korean traditional nuruk.</title>
        <authorList>
            <person name="Kim S.-J."/>
        </authorList>
    </citation>
    <scope>NUCLEOTIDE SEQUENCE [LARGE SCALE GENOMIC DNA]</scope>
    <source>
        <strain evidence="1 2">TI45-13ar</strain>
    </source>
</reference>
<keyword evidence="2" id="KW-1185">Reference proteome</keyword>
<dbReference type="EMBL" id="MDER01000082">
    <property type="protein sequence ID" value="ODP26641.1"/>
    <property type="molecule type" value="Genomic_DNA"/>
</dbReference>
<dbReference type="AlphaFoldDB" id="A0A1E3KZ72"/>
<gene>
    <name evidence="1" type="ORF">PTI45_03998</name>
</gene>
<protein>
    <submittedName>
        <fullName evidence="1">Uncharacterized protein</fullName>
    </submittedName>
</protein>
<name>A0A1E3KZ72_9BACL</name>
<proteinExistence type="predicted"/>
<organism evidence="1 2">
    <name type="scientific">Paenibacillus nuruki</name>
    <dbReference type="NCBI Taxonomy" id="1886670"/>
    <lineage>
        <taxon>Bacteria</taxon>
        <taxon>Bacillati</taxon>
        <taxon>Bacillota</taxon>
        <taxon>Bacilli</taxon>
        <taxon>Bacillales</taxon>
        <taxon>Paenibacillaceae</taxon>
        <taxon>Paenibacillus</taxon>
    </lineage>
</organism>
<evidence type="ECO:0000313" key="1">
    <source>
        <dbReference type="EMBL" id="ODP26641.1"/>
    </source>
</evidence>
<evidence type="ECO:0000313" key="2">
    <source>
        <dbReference type="Proteomes" id="UP000094578"/>
    </source>
</evidence>
<sequence>MMPESMMMLDRMLYFTHTCRRGSILLCTLVYRGQSAYMNHCIKKPVSYDIASGFLCI</sequence>
<comment type="caution">
    <text evidence="1">The sequence shown here is derived from an EMBL/GenBank/DDBJ whole genome shotgun (WGS) entry which is preliminary data.</text>
</comment>
<dbReference type="Proteomes" id="UP000094578">
    <property type="component" value="Unassembled WGS sequence"/>
</dbReference>
<accession>A0A1E3KZ72</accession>
<dbReference type="STRING" id="1886670.PTI45_03998"/>